<protein>
    <submittedName>
        <fullName evidence="1">Uncharacterized protein</fullName>
    </submittedName>
</protein>
<dbReference type="KEGG" id="mro:MROS_2524"/>
<accession>I6ZUR1</accession>
<gene>
    <name evidence="1" type="ordered locus">MROS_2524</name>
</gene>
<organism evidence="1 2">
    <name type="scientific">Melioribacter roseus (strain DSM 23840 / JCM 17771 / VKM B-2668 / P3M-2)</name>
    <dbReference type="NCBI Taxonomy" id="1191523"/>
    <lineage>
        <taxon>Bacteria</taxon>
        <taxon>Pseudomonadati</taxon>
        <taxon>Ignavibacteriota</taxon>
        <taxon>Ignavibacteria</taxon>
        <taxon>Ignavibacteriales</taxon>
        <taxon>Melioribacteraceae</taxon>
        <taxon>Melioribacter</taxon>
    </lineage>
</organism>
<evidence type="ECO:0000313" key="2">
    <source>
        <dbReference type="Proteomes" id="UP000009011"/>
    </source>
</evidence>
<dbReference type="EMBL" id="CP003557">
    <property type="protein sequence ID" value="AFN75754.1"/>
    <property type="molecule type" value="Genomic_DNA"/>
</dbReference>
<sequence>MHLDNFILITFKGLTDGNKLTMVEPFESIRGKKLLIKKIEKSFYAQSDIIVTGAEVSSLSPVTYTNFKVVKKDCLIPKTSAGWNLGNSNQYFQVEVNKNIYFNKDTTKNYYNVLDNIETDFETAKIESFNIMIKADHYENVYQSTLFSPVQCVIKITAELI</sequence>
<dbReference type="STRING" id="1191523.MROS_2524"/>
<dbReference type="PATRIC" id="fig|1191523.3.peg.2659"/>
<reference evidence="1 2" key="1">
    <citation type="journal article" date="2013" name="PLoS ONE">
        <title>Genomic analysis of Melioribacter roseus, facultatively anaerobic organotrophic bacterium representing a novel deep lineage within Bacteriodetes/Chlorobi group.</title>
        <authorList>
            <person name="Kadnikov V.V."/>
            <person name="Mardanov A.V."/>
            <person name="Podosokorskaya O.A."/>
            <person name="Gavrilov S.N."/>
            <person name="Kublanov I.V."/>
            <person name="Beletsky A.V."/>
            <person name="Bonch-Osmolovskaya E.A."/>
            <person name="Ravin N.V."/>
        </authorList>
    </citation>
    <scope>NUCLEOTIDE SEQUENCE [LARGE SCALE GENOMIC DNA]</scope>
    <source>
        <strain evidence="2">JCM 17771 / P3M-2</strain>
    </source>
</reference>
<dbReference type="RefSeq" id="WP_014857184.1">
    <property type="nucleotide sequence ID" value="NC_018178.1"/>
</dbReference>
<evidence type="ECO:0000313" key="1">
    <source>
        <dbReference type="EMBL" id="AFN75754.1"/>
    </source>
</evidence>
<dbReference type="HOGENOM" id="CLU_1641733_0_0_10"/>
<name>I6ZUR1_MELRP</name>
<keyword evidence="2" id="KW-1185">Reference proteome</keyword>
<proteinExistence type="predicted"/>
<dbReference type="Proteomes" id="UP000009011">
    <property type="component" value="Chromosome"/>
</dbReference>
<dbReference type="AlphaFoldDB" id="I6ZUR1"/>